<dbReference type="eggNOG" id="KOG0725">
    <property type="taxonomic scope" value="Eukaryota"/>
</dbReference>
<reference evidence="2 3" key="1">
    <citation type="journal article" date="2009" name="Nature">
        <title>The Sorghum bicolor genome and the diversification of grasses.</title>
        <authorList>
            <person name="Paterson A.H."/>
            <person name="Bowers J.E."/>
            <person name="Bruggmann R."/>
            <person name="Dubchak I."/>
            <person name="Grimwood J."/>
            <person name="Gundlach H."/>
            <person name="Haberer G."/>
            <person name="Hellsten U."/>
            <person name="Mitros T."/>
            <person name="Poliakov A."/>
            <person name="Schmutz J."/>
            <person name="Spannagl M."/>
            <person name="Tang H."/>
            <person name="Wang X."/>
            <person name="Wicker T."/>
            <person name="Bharti A.K."/>
            <person name="Chapman J."/>
            <person name="Feltus F.A."/>
            <person name="Gowik U."/>
            <person name="Grigoriev I.V."/>
            <person name="Lyons E."/>
            <person name="Maher C.A."/>
            <person name="Martis M."/>
            <person name="Narechania A."/>
            <person name="Otillar R.P."/>
            <person name="Penning B.W."/>
            <person name="Salamov A.A."/>
            <person name="Wang Y."/>
            <person name="Zhang L."/>
            <person name="Carpita N.C."/>
            <person name="Freeling M."/>
            <person name="Gingle A.R."/>
            <person name="Hash C.T."/>
            <person name="Keller B."/>
            <person name="Klein P."/>
            <person name="Kresovich S."/>
            <person name="McCann M.C."/>
            <person name="Ming R."/>
            <person name="Peterson D.G."/>
            <person name="Mehboob-ur-Rahman"/>
            <person name="Ware D."/>
            <person name="Westhoff P."/>
            <person name="Mayer K.F."/>
            <person name="Messing J."/>
            <person name="Rokhsar D.S."/>
        </authorList>
    </citation>
    <scope>NUCLEOTIDE SEQUENCE [LARGE SCALE GENOMIC DNA]</scope>
    <source>
        <strain evidence="3">cv. BTx623</strain>
    </source>
</reference>
<feature type="compositionally biased region" description="Basic residues" evidence="1">
    <location>
        <begin position="142"/>
        <end position="162"/>
    </location>
</feature>
<organism evidence="2 3">
    <name type="scientific">Sorghum bicolor</name>
    <name type="common">Sorghum</name>
    <name type="synonym">Sorghum vulgare</name>
    <dbReference type="NCBI Taxonomy" id="4558"/>
    <lineage>
        <taxon>Eukaryota</taxon>
        <taxon>Viridiplantae</taxon>
        <taxon>Streptophyta</taxon>
        <taxon>Embryophyta</taxon>
        <taxon>Tracheophyta</taxon>
        <taxon>Spermatophyta</taxon>
        <taxon>Magnoliopsida</taxon>
        <taxon>Liliopsida</taxon>
        <taxon>Poales</taxon>
        <taxon>Poaceae</taxon>
        <taxon>PACMAD clade</taxon>
        <taxon>Panicoideae</taxon>
        <taxon>Andropogonodae</taxon>
        <taxon>Andropogoneae</taxon>
        <taxon>Sorghinae</taxon>
        <taxon>Sorghum</taxon>
    </lineage>
</organism>
<name>C5Y7C1_SORBI</name>
<dbReference type="EMBL" id="CM000764">
    <property type="protein sequence ID" value="EES08911.2"/>
    <property type="molecule type" value="Genomic_DNA"/>
</dbReference>
<dbReference type="AlphaFoldDB" id="C5Y7C1"/>
<dbReference type="Proteomes" id="UP000000768">
    <property type="component" value="Chromosome 5"/>
</dbReference>
<evidence type="ECO:0000313" key="3">
    <source>
        <dbReference type="Proteomes" id="UP000000768"/>
    </source>
</evidence>
<evidence type="ECO:0000256" key="1">
    <source>
        <dbReference type="SAM" id="MobiDB-lite"/>
    </source>
</evidence>
<accession>C5Y7C1</accession>
<gene>
    <name evidence="2" type="ORF">SORBI_3005G202600</name>
</gene>
<proteinExistence type="predicted"/>
<evidence type="ECO:0000313" key="2">
    <source>
        <dbReference type="EMBL" id="EES08911.2"/>
    </source>
</evidence>
<reference evidence="3" key="2">
    <citation type="journal article" date="2018" name="Plant J.">
        <title>The Sorghum bicolor reference genome: improved assembly, gene annotations, a transcriptome atlas, and signatures of genome organization.</title>
        <authorList>
            <person name="McCormick R.F."/>
            <person name="Truong S.K."/>
            <person name="Sreedasyam A."/>
            <person name="Jenkins J."/>
            <person name="Shu S."/>
            <person name="Sims D."/>
            <person name="Kennedy M."/>
            <person name="Amirebrahimi M."/>
            <person name="Weers B.D."/>
            <person name="McKinley B."/>
            <person name="Mattison A."/>
            <person name="Morishige D.T."/>
            <person name="Grimwood J."/>
            <person name="Schmutz J."/>
            <person name="Mullet J.E."/>
        </authorList>
    </citation>
    <scope>NUCLEOTIDE SEQUENCE [LARGE SCALE GENOMIC DNA]</scope>
    <source>
        <strain evidence="3">cv. BTx623</strain>
    </source>
</reference>
<dbReference type="HOGENOM" id="CLU_033501_2_0_1"/>
<dbReference type="InParanoid" id="C5Y7C1"/>
<dbReference type="Gramene" id="EES08911">
    <property type="protein sequence ID" value="EES08911"/>
    <property type="gene ID" value="SORBI_3005G202600"/>
</dbReference>
<feature type="region of interest" description="Disordered" evidence="1">
    <location>
        <begin position="142"/>
        <end position="165"/>
    </location>
</feature>
<protein>
    <submittedName>
        <fullName evidence="2">Uncharacterized protein</fullName>
    </submittedName>
</protein>
<keyword evidence="3" id="KW-1185">Reference proteome</keyword>
<sequence>MAAATVNKERWSLAGATALLTGGSKGIGHAIVEERVFFFPLRTYALTLSPIGFALRSVQTPISKQIRIEMCVCTLLKANPMGRRVSTHALKGKENFTELDGHGARVPATPQSWRRSVVAGGGRRIIRGSPGHRLLPRLRRHRARREGGAHGHRQGPLRRQARHPCEQRGAKHLGFPLVCRISKLVLVLPAATASLRWRGAFQQ</sequence>